<evidence type="ECO:0000313" key="1">
    <source>
        <dbReference type="EMBL" id="MBX63078.1"/>
    </source>
</evidence>
<protein>
    <submittedName>
        <fullName evidence="1">Uncharacterized protein</fullName>
    </submittedName>
</protein>
<sequence>MLVRFCIRKKKKKNDTILVNLPIKMVYKHKWQSTMMSTC</sequence>
<reference evidence="1" key="1">
    <citation type="submission" date="2018-02" db="EMBL/GenBank/DDBJ databases">
        <title>Rhizophora mucronata_Transcriptome.</title>
        <authorList>
            <person name="Meera S.P."/>
            <person name="Sreeshan A."/>
            <person name="Augustine A."/>
        </authorList>
    </citation>
    <scope>NUCLEOTIDE SEQUENCE</scope>
    <source>
        <tissue evidence="1">Leaf</tissue>
    </source>
</reference>
<proteinExistence type="predicted"/>
<accession>A0A2P2Q7W4</accession>
<dbReference type="EMBL" id="GGEC01082594">
    <property type="protein sequence ID" value="MBX63078.1"/>
    <property type="molecule type" value="Transcribed_RNA"/>
</dbReference>
<dbReference type="AlphaFoldDB" id="A0A2P2Q7W4"/>
<name>A0A2P2Q7W4_RHIMU</name>
<organism evidence="1">
    <name type="scientific">Rhizophora mucronata</name>
    <name type="common">Asiatic mangrove</name>
    <dbReference type="NCBI Taxonomy" id="61149"/>
    <lineage>
        <taxon>Eukaryota</taxon>
        <taxon>Viridiplantae</taxon>
        <taxon>Streptophyta</taxon>
        <taxon>Embryophyta</taxon>
        <taxon>Tracheophyta</taxon>
        <taxon>Spermatophyta</taxon>
        <taxon>Magnoliopsida</taxon>
        <taxon>eudicotyledons</taxon>
        <taxon>Gunneridae</taxon>
        <taxon>Pentapetalae</taxon>
        <taxon>rosids</taxon>
        <taxon>fabids</taxon>
        <taxon>Malpighiales</taxon>
        <taxon>Rhizophoraceae</taxon>
        <taxon>Rhizophora</taxon>
    </lineage>
</organism>